<accession>A0A399G082</accession>
<keyword evidence="1 5" id="KW-0963">Cytoplasm</keyword>
<evidence type="ECO:0000313" key="6">
    <source>
        <dbReference type="EMBL" id="RII00783.1"/>
    </source>
</evidence>
<dbReference type="InterPro" id="IPR050084">
    <property type="entry name" value="NADPH_dep_7-cyano-7-deazaG_red"/>
</dbReference>
<dbReference type="InterPro" id="IPR043133">
    <property type="entry name" value="GTP-CH-I_C/QueF"/>
</dbReference>
<feature type="active site" description="Proton donor" evidence="5">
    <location>
        <position position="55"/>
    </location>
</feature>
<dbReference type="Pfam" id="PF14489">
    <property type="entry name" value="QueF"/>
    <property type="match status" value="1"/>
</dbReference>
<evidence type="ECO:0000256" key="4">
    <source>
        <dbReference type="ARBA" id="ARBA00023002"/>
    </source>
</evidence>
<keyword evidence="3 5" id="KW-0521">NADP</keyword>
<comment type="subcellular location">
    <subcellularLocation>
        <location evidence="5">Cytoplasm</location>
    </subcellularLocation>
</comment>
<evidence type="ECO:0000256" key="3">
    <source>
        <dbReference type="ARBA" id="ARBA00022857"/>
    </source>
</evidence>
<dbReference type="Proteomes" id="UP000266287">
    <property type="component" value="Unassembled WGS sequence"/>
</dbReference>
<dbReference type="AlphaFoldDB" id="A0A399G082"/>
<comment type="function">
    <text evidence="5">Catalyzes the NADPH-dependent reduction of 7-cyano-7-deazaguanine (preQ0) to 7-aminomethyl-7-deazaguanine (preQ1).</text>
</comment>
<dbReference type="SUPFAM" id="SSF55620">
    <property type="entry name" value="Tetrahydrobiopterin biosynthesis enzymes-like"/>
    <property type="match status" value="1"/>
</dbReference>
<sequence>MNKLTFLGKKIRGYPSSPDEASLETFVNKYSKRDYWITFHCPEFTSICPETAQPDFGTITIRYIPDKKCLEAKSLKLYLFSFRSVGIFNEDAVNKILDAVIKASSPRRAEVSGEFRPRGGISITVRATYPNLTSPQD</sequence>
<dbReference type="PIRSF" id="PIRSF027377">
    <property type="entry name" value="Nitrile_oxidored_QueF"/>
    <property type="match status" value="1"/>
</dbReference>
<feature type="active site" description="Thioimide intermediate" evidence="5">
    <location>
        <position position="48"/>
    </location>
</feature>
<keyword evidence="2 5" id="KW-0671">Queuosine biosynthesis</keyword>
<dbReference type="PANTHER" id="PTHR34354">
    <property type="entry name" value="NADPH-DEPENDENT 7-CYANO-7-DEAZAGUANINE REDUCTASE"/>
    <property type="match status" value="1"/>
</dbReference>
<name>A0A399G082_UNCN2</name>
<dbReference type="InterPro" id="IPR016856">
    <property type="entry name" value="QueF_type1"/>
</dbReference>
<dbReference type="EC" id="1.7.1.13" evidence="5"/>
<evidence type="ECO:0000256" key="1">
    <source>
        <dbReference type="ARBA" id="ARBA00022490"/>
    </source>
</evidence>
<comment type="pathway">
    <text evidence="5">tRNA modification; tRNA-queuosine biosynthesis.</text>
</comment>
<dbReference type="GO" id="GO:0008616">
    <property type="term" value="P:tRNA queuosine(34) biosynthetic process"/>
    <property type="evidence" value="ECO:0007669"/>
    <property type="project" value="UniProtKB-UniRule"/>
</dbReference>
<proteinExistence type="inferred from homology"/>
<dbReference type="EMBL" id="NDHY01000002">
    <property type="protein sequence ID" value="RII00783.1"/>
    <property type="molecule type" value="Genomic_DNA"/>
</dbReference>
<dbReference type="NCBIfam" id="TIGR03139">
    <property type="entry name" value="QueF-II"/>
    <property type="match status" value="1"/>
</dbReference>
<dbReference type="GO" id="GO:0033739">
    <property type="term" value="F:preQ1 synthase activity"/>
    <property type="evidence" value="ECO:0007669"/>
    <property type="project" value="UniProtKB-UniRule"/>
</dbReference>
<dbReference type="InterPro" id="IPR029500">
    <property type="entry name" value="QueF"/>
</dbReference>
<protein>
    <recommendedName>
        <fullName evidence="5">NADPH-dependent 7-cyano-7-deazaguanine reductase</fullName>
        <ecNumber evidence="5">1.7.1.13</ecNumber>
    </recommendedName>
    <alternativeName>
        <fullName evidence="5">7-cyano-7-carbaguanine reductase</fullName>
    </alternativeName>
    <alternativeName>
        <fullName evidence="5">NADPH-dependent nitrile oxidoreductase</fullName>
    </alternativeName>
    <alternativeName>
        <fullName evidence="5">PreQ(0) reductase</fullName>
    </alternativeName>
</protein>
<evidence type="ECO:0000256" key="5">
    <source>
        <dbReference type="HAMAP-Rule" id="MF_00818"/>
    </source>
</evidence>
<dbReference type="HAMAP" id="MF_00818">
    <property type="entry name" value="QueF_type1"/>
    <property type="match status" value="1"/>
</dbReference>
<comment type="caution">
    <text evidence="6">The sequence shown here is derived from an EMBL/GenBank/DDBJ whole genome shotgun (WGS) entry which is preliminary data.</text>
</comment>
<comment type="similarity">
    <text evidence="5">Belongs to the GTP cyclohydrolase I family. QueF type 1 subfamily.</text>
</comment>
<organism evidence="6 7">
    <name type="scientific">candidate division NPL-UPA2 bacterium Unc8</name>
    <dbReference type="NCBI Taxonomy" id="1980939"/>
    <lineage>
        <taxon>Bacteria</taxon>
    </lineage>
</organism>
<dbReference type="GO" id="GO:0005737">
    <property type="term" value="C:cytoplasm"/>
    <property type="evidence" value="ECO:0007669"/>
    <property type="project" value="UniProtKB-SubCell"/>
</dbReference>
<comment type="caution">
    <text evidence="5">Lacks conserved residue(s) required for the propagation of feature annotation.</text>
</comment>
<comment type="catalytic activity">
    <reaction evidence="5">
        <text>7-aminomethyl-7-carbaguanine + 2 NADP(+) = 7-cyano-7-carbaguanine + 2 NADPH + 3 H(+)</text>
        <dbReference type="Rhea" id="RHEA:13409"/>
        <dbReference type="ChEBI" id="CHEBI:15378"/>
        <dbReference type="ChEBI" id="CHEBI:45075"/>
        <dbReference type="ChEBI" id="CHEBI:57783"/>
        <dbReference type="ChEBI" id="CHEBI:58349"/>
        <dbReference type="ChEBI" id="CHEBI:58703"/>
        <dbReference type="EC" id="1.7.1.13"/>
    </reaction>
</comment>
<gene>
    <name evidence="5 6" type="primary">queF</name>
    <name evidence="6" type="ORF">B9J77_01865</name>
</gene>
<evidence type="ECO:0000313" key="7">
    <source>
        <dbReference type="Proteomes" id="UP000266287"/>
    </source>
</evidence>
<reference evidence="6 7" key="1">
    <citation type="submission" date="2018-08" db="EMBL/GenBank/DDBJ databases">
        <title>Draft genome of candidate division NPL-UPA2 bacterium Unc8 that adapted to ultra-basic serpentinizing groundwater.</title>
        <authorList>
            <person name="Ishii S."/>
            <person name="Suzuki S."/>
            <person name="Nealson K.H."/>
        </authorList>
    </citation>
    <scope>NUCLEOTIDE SEQUENCE [LARGE SCALE GENOMIC DNA]</scope>
    <source>
        <strain evidence="6">Unc8</strain>
    </source>
</reference>
<keyword evidence="4 5" id="KW-0560">Oxidoreductase</keyword>
<dbReference type="Gene3D" id="3.30.1130.10">
    <property type="match status" value="1"/>
</dbReference>
<dbReference type="UniPathway" id="UPA00392"/>
<dbReference type="PANTHER" id="PTHR34354:SF1">
    <property type="entry name" value="NADPH-DEPENDENT 7-CYANO-7-DEAZAGUANINE REDUCTASE"/>
    <property type="match status" value="1"/>
</dbReference>
<evidence type="ECO:0000256" key="2">
    <source>
        <dbReference type="ARBA" id="ARBA00022785"/>
    </source>
</evidence>